<keyword evidence="1" id="KW-1133">Transmembrane helix</keyword>
<evidence type="ECO:0000313" key="3">
    <source>
        <dbReference type="EMBL" id="MCX2982697.1"/>
    </source>
</evidence>
<evidence type="ECO:0000259" key="2">
    <source>
        <dbReference type="Pfam" id="PF13473"/>
    </source>
</evidence>
<sequence length="121" mass="13256">MMLVNVAGLIVIALIVWWFWLYKPKAASDIGGDTVILVANGTYDPARLSIPPGKPATLKFLREDESPCSAVVVFADLDISKDLPVGKVSEVTLPALPSGEYPFTCQMQMYRGDLIVEENEK</sequence>
<proteinExistence type="predicted"/>
<reference evidence="3" key="1">
    <citation type="submission" date="2019-02" db="EMBL/GenBank/DDBJ databases">
        <authorList>
            <person name="Li S.-H."/>
        </authorList>
    </citation>
    <scope>NUCLEOTIDE SEQUENCE</scope>
    <source>
        <strain evidence="3">IMCC14734</strain>
    </source>
</reference>
<keyword evidence="1" id="KW-0812">Transmembrane</keyword>
<evidence type="ECO:0000313" key="4">
    <source>
        <dbReference type="Proteomes" id="UP001143362"/>
    </source>
</evidence>
<dbReference type="InterPro" id="IPR008972">
    <property type="entry name" value="Cupredoxin"/>
</dbReference>
<keyword evidence="1" id="KW-0472">Membrane</keyword>
<feature type="transmembrane region" description="Helical" evidence="1">
    <location>
        <begin position="6"/>
        <end position="22"/>
    </location>
</feature>
<dbReference type="Proteomes" id="UP001143362">
    <property type="component" value="Unassembled WGS sequence"/>
</dbReference>
<dbReference type="Pfam" id="PF13473">
    <property type="entry name" value="Cupredoxin_1"/>
    <property type="match status" value="1"/>
</dbReference>
<dbReference type="SUPFAM" id="SSF49503">
    <property type="entry name" value="Cupredoxins"/>
    <property type="match status" value="1"/>
</dbReference>
<protein>
    <submittedName>
        <fullName evidence="3">Cupredoxin domain-containing protein</fullName>
    </submittedName>
</protein>
<organism evidence="3 4">
    <name type="scientific">Candidatus Litorirhabdus singularis</name>
    <dbReference type="NCBI Taxonomy" id="2518993"/>
    <lineage>
        <taxon>Bacteria</taxon>
        <taxon>Pseudomonadati</taxon>
        <taxon>Pseudomonadota</taxon>
        <taxon>Gammaproteobacteria</taxon>
        <taxon>Cellvibrionales</taxon>
        <taxon>Halieaceae</taxon>
        <taxon>Candidatus Litorirhabdus</taxon>
    </lineage>
</organism>
<accession>A0ABT3TN22</accession>
<keyword evidence="4" id="KW-1185">Reference proteome</keyword>
<dbReference type="RefSeq" id="WP_279246730.1">
    <property type="nucleotide sequence ID" value="NZ_SHNN01000004.1"/>
</dbReference>
<dbReference type="InterPro" id="IPR028096">
    <property type="entry name" value="EfeO_Cupredoxin"/>
</dbReference>
<dbReference type="EMBL" id="SHNN01000004">
    <property type="protein sequence ID" value="MCX2982697.1"/>
    <property type="molecule type" value="Genomic_DNA"/>
</dbReference>
<feature type="domain" description="EfeO-type cupredoxin-like" evidence="2">
    <location>
        <begin position="12"/>
        <end position="116"/>
    </location>
</feature>
<evidence type="ECO:0000256" key="1">
    <source>
        <dbReference type="SAM" id="Phobius"/>
    </source>
</evidence>
<dbReference type="Gene3D" id="2.60.40.420">
    <property type="entry name" value="Cupredoxins - blue copper proteins"/>
    <property type="match status" value="1"/>
</dbReference>
<gene>
    <name evidence="3" type="ORF">EYC98_17685</name>
</gene>
<name>A0ABT3TN22_9GAMM</name>
<comment type="caution">
    <text evidence="3">The sequence shown here is derived from an EMBL/GenBank/DDBJ whole genome shotgun (WGS) entry which is preliminary data.</text>
</comment>